<dbReference type="FunFam" id="3.40.640.10:FF:000004">
    <property type="entry name" value="Acetylornithine aminotransferase"/>
    <property type="match status" value="1"/>
</dbReference>
<dbReference type="AlphaFoldDB" id="A0AA48KD85"/>
<reference evidence="6" key="1">
    <citation type="journal article" date="2023" name="Int. J. Syst. Evol. Microbiol.">
        <title>Mesoterricola silvestris gen. nov., sp. nov., Mesoterricola sediminis sp. nov., Geothrix oryzae sp. nov., Geothrix edaphica sp. nov., Geothrix rubra sp. nov., and Geothrix limicola sp. nov., six novel members of Acidobacteriota isolated from soils.</title>
        <authorList>
            <person name="Itoh H."/>
            <person name="Sugisawa Y."/>
            <person name="Mise K."/>
            <person name="Xu Z."/>
            <person name="Kuniyasu M."/>
            <person name="Ushijima N."/>
            <person name="Kawano K."/>
            <person name="Kobayashi E."/>
            <person name="Shiratori Y."/>
            <person name="Masuda Y."/>
            <person name="Senoo K."/>
        </authorList>
    </citation>
    <scope>NUCLEOTIDE SEQUENCE</scope>
    <source>
        <strain evidence="6">W786</strain>
    </source>
</reference>
<dbReference type="RefSeq" id="WP_243329896.1">
    <property type="nucleotide sequence ID" value="NZ_AP027081.1"/>
</dbReference>
<evidence type="ECO:0000256" key="4">
    <source>
        <dbReference type="ARBA" id="ARBA00022898"/>
    </source>
</evidence>
<dbReference type="PANTHER" id="PTHR11986:SF79">
    <property type="entry name" value="ACETYLORNITHINE AMINOTRANSFERASE, MITOCHONDRIAL"/>
    <property type="match status" value="1"/>
</dbReference>
<evidence type="ECO:0000256" key="2">
    <source>
        <dbReference type="ARBA" id="ARBA00022576"/>
    </source>
</evidence>
<evidence type="ECO:0000313" key="6">
    <source>
        <dbReference type="EMBL" id="BDU77931.1"/>
    </source>
</evidence>
<dbReference type="GO" id="GO:0030170">
    <property type="term" value="F:pyridoxal phosphate binding"/>
    <property type="evidence" value="ECO:0007669"/>
    <property type="project" value="InterPro"/>
</dbReference>
<dbReference type="InterPro" id="IPR015421">
    <property type="entry name" value="PyrdxlP-dep_Trfase_major"/>
</dbReference>
<organism evidence="6 7">
    <name type="scientific">Mesoterricola sediminis</name>
    <dbReference type="NCBI Taxonomy" id="2927980"/>
    <lineage>
        <taxon>Bacteria</taxon>
        <taxon>Pseudomonadati</taxon>
        <taxon>Acidobacteriota</taxon>
        <taxon>Holophagae</taxon>
        <taxon>Holophagales</taxon>
        <taxon>Holophagaceae</taxon>
        <taxon>Mesoterricola</taxon>
    </lineage>
</organism>
<dbReference type="InterPro" id="IPR049704">
    <property type="entry name" value="Aminotrans_3_PPA_site"/>
</dbReference>
<dbReference type="Pfam" id="PF00202">
    <property type="entry name" value="Aminotran_3"/>
    <property type="match status" value="1"/>
</dbReference>
<dbReference type="GO" id="GO:0008483">
    <property type="term" value="F:transaminase activity"/>
    <property type="evidence" value="ECO:0007669"/>
    <property type="project" value="UniProtKB-KW"/>
</dbReference>
<dbReference type="PIRSF" id="PIRSF000521">
    <property type="entry name" value="Transaminase_4ab_Lys_Orn"/>
    <property type="match status" value="1"/>
</dbReference>
<keyword evidence="3" id="KW-0808">Transferase</keyword>
<name>A0AA48KD85_9BACT</name>
<keyword evidence="7" id="KW-1185">Reference proteome</keyword>
<dbReference type="Proteomes" id="UP001228113">
    <property type="component" value="Chromosome"/>
</dbReference>
<dbReference type="InterPro" id="IPR015422">
    <property type="entry name" value="PyrdxlP-dep_Trfase_small"/>
</dbReference>
<protein>
    <submittedName>
        <fullName evidence="6">Acetylornithine aminotransferase</fullName>
    </submittedName>
</protein>
<dbReference type="PROSITE" id="PS00600">
    <property type="entry name" value="AA_TRANSFER_CLASS_3"/>
    <property type="match status" value="1"/>
</dbReference>
<accession>A0AA48KD85</accession>
<comment type="similarity">
    <text evidence="5">Belongs to the class-III pyridoxal-phosphate-dependent aminotransferase family.</text>
</comment>
<keyword evidence="4 5" id="KW-0663">Pyridoxal phosphate</keyword>
<proteinExistence type="inferred from homology"/>
<evidence type="ECO:0000313" key="7">
    <source>
        <dbReference type="Proteomes" id="UP001228113"/>
    </source>
</evidence>
<evidence type="ECO:0000256" key="3">
    <source>
        <dbReference type="ARBA" id="ARBA00022679"/>
    </source>
</evidence>
<dbReference type="PANTHER" id="PTHR11986">
    <property type="entry name" value="AMINOTRANSFERASE CLASS III"/>
    <property type="match status" value="1"/>
</dbReference>
<dbReference type="InterPro" id="IPR050103">
    <property type="entry name" value="Class-III_PLP-dep_AT"/>
</dbReference>
<dbReference type="Gene3D" id="3.90.1150.10">
    <property type="entry name" value="Aspartate Aminotransferase, domain 1"/>
    <property type="match status" value="1"/>
</dbReference>
<dbReference type="SUPFAM" id="SSF53383">
    <property type="entry name" value="PLP-dependent transferases"/>
    <property type="match status" value="1"/>
</dbReference>
<dbReference type="KEGG" id="msea:METESE_28890"/>
<gene>
    <name evidence="6" type="primary">argD</name>
    <name evidence="6" type="ORF">METESE_28890</name>
</gene>
<dbReference type="Gene3D" id="3.40.640.10">
    <property type="entry name" value="Type I PLP-dependent aspartate aminotransferase-like (Major domain)"/>
    <property type="match status" value="1"/>
</dbReference>
<evidence type="ECO:0000256" key="1">
    <source>
        <dbReference type="ARBA" id="ARBA00001933"/>
    </source>
</evidence>
<dbReference type="GO" id="GO:0042802">
    <property type="term" value="F:identical protein binding"/>
    <property type="evidence" value="ECO:0007669"/>
    <property type="project" value="TreeGrafter"/>
</dbReference>
<dbReference type="InterPro" id="IPR005814">
    <property type="entry name" value="Aminotrans_3"/>
</dbReference>
<keyword evidence="2 6" id="KW-0032">Aminotransferase</keyword>
<comment type="cofactor">
    <cofactor evidence="1">
        <name>pyridoxal 5'-phosphate</name>
        <dbReference type="ChEBI" id="CHEBI:597326"/>
    </cofactor>
</comment>
<dbReference type="CDD" id="cd00610">
    <property type="entry name" value="OAT_like"/>
    <property type="match status" value="1"/>
</dbReference>
<dbReference type="EMBL" id="AP027081">
    <property type="protein sequence ID" value="BDU77931.1"/>
    <property type="molecule type" value="Genomic_DNA"/>
</dbReference>
<evidence type="ECO:0000256" key="5">
    <source>
        <dbReference type="RuleBase" id="RU003560"/>
    </source>
</evidence>
<sequence length="388" mass="40560">MNANLQAPALLPTYTPFPFPLLRGENDRVFDPLGQSYWDFYGGHCVASTGHAHPRVAEAVAAQAKELIFYSTAAELPVRSRAAQELLAFTASGRETGLSSIFFCNSGAEANENALKMACRITGRKRFAAFQGGWHGRTLLALSVTDDPPITGPYEGLLAPCLRLPWNDLEALAAADFSDVAGVILEPIQSMSGIRPATPEFLQALRAKTLAEGALLIYDEVQTGVGRLGHPYAAGLHGVRPDIVTSAKGLASGVPMGAILLGSETAACIRPGDLGSTFGGGPIACAALIATLQVIRQEGLLQNALAREAAIRKALAGTCVTEVRGAGLLLGLVVPGRAKALKAHLQTHRILVGGSSDPDALRLMPPLTLTQAAVDALAEAVTAFGKEN</sequence>
<dbReference type="InterPro" id="IPR015424">
    <property type="entry name" value="PyrdxlP-dep_Trfase"/>
</dbReference>